<evidence type="ECO:0000313" key="2">
    <source>
        <dbReference type="Proteomes" id="UP001065298"/>
    </source>
</evidence>
<sequence>MDWTYQITPAQHFNQHTTMSSNTITPETTIVLVTGANQGIGLEVVKKLTAEHPDYHVILSGRRPDAVQEAASSFQAQGLRVSPLVLDITSDESIAAAVKSIQDTYGRLDVLINNSAISGLSLNVSPRARMQAVFDTNVIGTGLVTDALLPLLERSNKTRRIVFVTSALGSLAQKADPTSALHKPNYGVYTYSKSALNMLALHYAIRYEDHPQWKINIVCPGHHCGTTLNGFQGADDPSLGAVSICQAATLGADGKTGTFTDDKGTIPW</sequence>
<dbReference type="Proteomes" id="UP001065298">
    <property type="component" value="Chromosome 1"/>
</dbReference>
<comment type="caution">
    <text evidence="1">The sequence shown here is derived from an EMBL/GenBank/DDBJ whole genome shotgun (WGS) entry which is preliminary data.</text>
</comment>
<protein>
    <submittedName>
        <fullName evidence="1">Uncharacterized protein</fullName>
    </submittedName>
</protein>
<reference evidence="1" key="1">
    <citation type="submission" date="2022-06" db="EMBL/GenBank/DDBJ databases">
        <title>Fusarium solani species complex genomes reveal bases of compartmentalisation and animal pathogenesis.</title>
        <authorList>
            <person name="Tsai I.J."/>
        </authorList>
    </citation>
    <scope>NUCLEOTIDE SEQUENCE</scope>
    <source>
        <strain evidence="1">Fu6.1</strain>
    </source>
</reference>
<accession>A0ACC0RH28</accession>
<dbReference type="EMBL" id="CM046503">
    <property type="protein sequence ID" value="KAI8684348.1"/>
    <property type="molecule type" value="Genomic_DNA"/>
</dbReference>
<gene>
    <name evidence="1" type="ORF">NCS57_00100800</name>
</gene>
<organism evidence="1 2">
    <name type="scientific">Fusarium keratoplasticum</name>
    <dbReference type="NCBI Taxonomy" id="1328300"/>
    <lineage>
        <taxon>Eukaryota</taxon>
        <taxon>Fungi</taxon>
        <taxon>Dikarya</taxon>
        <taxon>Ascomycota</taxon>
        <taxon>Pezizomycotina</taxon>
        <taxon>Sordariomycetes</taxon>
        <taxon>Hypocreomycetidae</taxon>
        <taxon>Hypocreales</taxon>
        <taxon>Nectriaceae</taxon>
        <taxon>Fusarium</taxon>
        <taxon>Fusarium solani species complex</taxon>
    </lineage>
</organism>
<keyword evidence="2" id="KW-1185">Reference proteome</keyword>
<evidence type="ECO:0000313" key="1">
    <source>
        <dbReference type="EMBL" id="KAI8684348.1"/>
    </source>
</evidence>
<proteinExistence type="predicted"/>
<name>A0ACC0RH28_9HYPO</name>